<comment type="caution">
    <text evidence="1">The sequence shown here is derived from an EMBL/GenBank/DDBJ whole genome shotgun (WGS) entry which is preliminary data.</text>
</comment>
<dbReference type="VEuPathDB" id="AmoebaDB:EHI8A_200050"/>
<evidence type="ECO:0000313" key="1">
    <source>
        <dbReference type="EMBL" id="GAT94945.1"/>
    </source>
</evidence>
<accession>A0A5K1TYH2</accession>
<evidence type="ECO:0000313" key="2">
    <source>
        <dbReference type="Proteomes" id="UP000078387"/>
    </source>
</evidence>
<reference evidence="1 2" key="1">
    <citation type="submission" date="2016-05" db="EMBL/GenBank/DDBJ databases">
        <title>First whole genome sequencing of Entamoeba histolytica HM1:IMSS-clone-6.</title>
        <authorList>
            <person name="Mukherjee Avik.K."/>
            <person name="Izumyama S."/>
            <person name="Nakada-Tsukui K."/>
            <person name="Nozaki T."/>
        </authorList>
    </citation>
    <scope>NUCLEOTIDE SEQUENCE [LARGE SCALE GENOMIC DNA]</scope>
    <source>
        <strain evidence="1 2">HM1:IMSS clone 6</strain>
    </source>
</reference>
<dbReference type="VEuPathDB" id="AmoebaDB:EHI5A_186470"/>
<proteinExistence type="predicted"/>
<dbReference type="VEuPathDB" id="AmoebaDB:EHI7A_174530"/>
<organism evidence="1 2">
    <name type="scientific">Entamoeba histolytica</name>
    <dbReference type="NCBI Taxonomy" id="5759"/>
    <lineage>
        <taxon>Eukaryota</taxon>
        <taxon>Amoebozoa</taxon>
        <taxon>Evosea</taxon>
        <taxon>Archamoebae</taxon>
        <taxon>Mastigamoebida</taxon>
        <taxon>Entamoebidae</taxon>
        <taxon>Entamoeba</taxon>
    </lineage>
</organism>
<dbReference type="EMBL" id="BDEQ01000001">
    <property type="protein sequence ID" value="GAT94945.1"/>
    <property type="molecule type" value="Genomic_DNA"/>
</dbReference>
<sequence>MRCNYTTQCKKENHCSVGSRKPVKIFSLEEKRVNQRQAINKQIVLLILQSCYELSQESDVTGICPNSPREVSSYEIDDLISQVEQLLSGDQSLDCIYPYVKNLVRSYKQYYC</sequence>
<dbReference type="AlphaFoldDB" id="A0A5K1TYH2"/>
<name>A0A5K1TYH2_ENTHI</name>
<protein>
    <submittedName>
        <fullName evidence="1">Uncharacterized protein</fullName>
    </submittedName>
</protein>
<gene>
    <name evidence="1" type="ORF">CL6EHI_107310</name>
</gene>
<dbReference type="Proteomes" id="UP000078387">
    <property type="component" value="Unassembled WGS sequence"/>
</dbReference>
<dbReference type="VEuPathDB" id="AmoebaDB:KM1_240250"/>
<dbReference type="VEuPathDB" id="AmoebaDB:EHI_107310"/>
<dbReference type="OMA" id="KENHCSI"/>